<evidence type="ECO:0000259" key="1">
    <source>
        <dbReference type="SMART" id="SM00871"/>
    </source>
</evidence>
<feature type="domain" description="AraC effector-binding" evidence="1">
    <location>
        <begin position="2"/>
        <end position="154"/>
    </location>
</feature>
<dbReference type="Gene3D" id="3.20.80.10">
    <property type="entry name" value="Regulatory factor, effector binding domain"/>
    <property type="match status" value="2"/>
</dbReference>
<evidence type="ECO:0000313" key="3">
    <source>
        <dbReference type="Proteomes" id="UP001524642"/>
    </source>
</evidence>
<dbReference type="PANTHER" id="PTHR40055:SF1">
    <property type="entry name" value="TRANSCRIPTIONAL REGULATOR YGIV-RELATED"/>
    <property type="match status" value="1"/>
</dbReference>
<evidence type="ECO:0000313" key="2">
    <source>
        <dbReference type="EMBL" id="MCR0981606.1"/>
    </source>
</evidence>
<dbReference type="Pfam" id="PF06445">
    <property type="entry name" value="GyrI-like"/>
    <property type="match status" value="1"/>
</dbReference>
<sequence length="160" mass="17885">MPEVTIRELPPLRLAVVPHRGDYSRIGQAFETLLGWARPRGLARPGTRFFGRYLSDPTAVPMEEWLSEAGLTVPEEVKAEGPVLIRDLPAQRVATLRFKGPYSELGRGYDAIYRDWLPRSGEEPAGAPPMDEALNNPRQLPPSEWLTDIFVPLRPRSAGT</sequence>
<name>A0ABT1X0H7_9PROT</name>
<accession>A0ABT1X0H7</accession>
<dbReference type="InterPro" id="IPR011256">
    <property type="entry name" value="Reg_factor_effector_dom_sf"/>
</dbReference>
<dbReference type="EMBL" id="JANJOU010000003">
    <property type="protein sequence ID" value="MCR0981606.1"/>
    <property type="molecule type" value="Genomic_DNA"/>
</dbReference>
<organism evidence="2 3">
    <name type="scientific">Roseomonas populi</name>
    <dbReference type="NCBI Taxonomy" id="3121582"/>
    <lineage>
        <taxon>Bacteria</taxon>
        <taxon>Pseudomonadati</taxon>
        <taxon>Pseudomonadota</taxon>
        <taxon>Alphaproteobacteria</taxon>
        <taxon>Acetobacterales</taxon>
        <taxon>Roseomonadaceae</taxon>
        <taxon>Roseomonas</taxon>
    </lineage>
</organism>
<protein>
    <submittedName>
        <fullName evidence="2">GyrI-like domain-containing protein</fullName>
    </submittedName>
</protein>
<proteinExistence type="predicted"/>
<reference evidence="2 3" key="1">
    <citation type="submission" date="2022-06" db="EMBL/GenBank/DDBJ databases">
        <title>Roseomonas CN29.</title>
        <authorList>
            <person name="Cheng Y."/>
            <person name="He X."/>
        </authorList>
    </citation>
    <scope>NUCLEOTIDE SEQUENCE [LARGE SCALE GENOMIC DNA]</scope>
    <source>
        <strain evidence="2 3">CN29</strain>
    </source>
</reference>
<comment type="caution">
    <text evidence="2">The sequence shown here is derived from an EMBL/GenBank/DDBJ whole genome shotgun (WGS) entry which is preliminary data.</text>
</comment>
<dbReference type="SUPFAM" id="SSF55136">
    <property type="entry name" value="Probable bacterial effector-binding domain"/>
    <property type="match status" value="1"/>
</dbReference>
<dbReference type="Proteomes" id="UP001524642">
    <property type="component" value="Unassembled WGS sequence"/>
</dbReference>
<dbReference type="SMART" id="SM00871">
    <property type="entry name" value="AraC_E_bind"/>
    <property type="match status" value="1"/>
</dbReference>
<gene>
    <name evidence="2" type="ORF">NRP21_06055</name>
</gene>
<keyword evidence="3" id="KW-1185">Reference proteome</keyword>
<dbReference type="InterPro" id="IPR010499">
    <property type="entry name" value="AraC_E-bd"/>
</dbReference>
<dbReference type="InterPro" id="IPR050908">
    <property type="entry name" value="SmbC-like"/>
</dbReference>
<dbReference type="RefSeq" id="WP_257715275.1">
    <property type="nucleotide sequence ID" value="NZ_JANJOU010000003.1"/>
</dbReference>
<dbReference type="InterPro" id="IPR029442">
    <property type="entry name" value="GyrI-like"/>
</dbReference>
<dbReference type="PANTHER" id="PTHR40055">
    <property type="entry name" value="TRANSCRIPTIONAL REGULATOR YGIV-RELATED"/>
    <property type="match status" value="1"/>
</dbReference>